<dbReference type="RefSeq" id="XP_002949899.1">
    <property type="nucleotide sequence ID" value="XM_002949853.1"/>
</dbReference>
<dbReference type="AlphaFoldDB" id="D8TUA2"/>
<gene>
    <name evidence="1" type="ORF">VOLCADRAFT_104538</name>
</gene>
<accession>D8TUA2</accession>
<dbReference type="KEGG" id="vcn:VOLCADRAFT_104538"/>
<evidence type="ECO:0000313" key="1">
    <source>
        <dbReference type="EMBL" id="EFJ49002.1"/>
    </source>
</evidence>
<proteinExistence type="predicted"/>
<protein>
    <submittedName>
        <fullName evidence="1">Uncharacterized protein</fullName>
    </submittedName>
</protein>
<organism evidence="2">
    <name type="scientific">Volvox carteri f. nagariensis</name>
    <dbReference type="NCBI Taxonomy" id="3068"/>
    <lineage>
        <taxon>Eukaryota</taxon>
        <taxon>Viridiplantae</taxon>
        <taxon>Chlorophyta</taxon>
        <taxon>core chlorophytes</taxon>
        <taxon>Chlorophyceae</taxon>
        <taxon>CS clade</taxon>
        <taxon>Chlamydomonadales</taxon>
        <taxon>Volvocaceae</taxon>
        <taxon>Volvox</taxon>
    </lineage>
</organism>
<name>D8TUA2_VOLCA</name>
<evidence type="ECO:0000313" key="2">
    <source>
        <dbReference type="Proteomes" id="UP000001058"/>
    </source>
</evidence>
<reference evidence="1 2" key="1">
    <citation type="journal article" date="2010" name="Science">
        <title>Genomic analysis of organismal complexity in the multicellular green alga Volvox carteri.</title>
        <authorList>
            <person name="Prochnik S.E."/>
            <person name="Umen J."/>
            <person name="Nedelcu A.M."/>
            <person name="Hallmann A."/>
            <person name="Miller S.M."/>
            <person name="Nishii I."/>
            <person name="Ferris P."/>
            <person name="Kuo A."/>
            <person name="Mitros T."/>
            <person name="Fritz-Laylin L.K."/>
            <person name="Hellsten U."/>
            <person name="Chapman J."/>
            <person name="Simakov O."/>
            <person name="Rensing S.A."/>
            <person name="Terry A."/>
            <person name="Pangilinan J."/>
            <person name="Kapitonov V."/>
            <person name="Jurka J."/>
            <person name="Salamov A."/>
            <person name="Shapiro H."/>
            <person name="Schmutz J."/>
            <person name="Grimwood J."/>
            <person name="Lindquist E."/>
            <person name="Lucas S."/>
            <person name="Grigoriev I.V."/>
            <person name="Schmitt R."/>
            <person name="Kirk D."/>
            <person name="Rokhsar D.S."/>
        </authorList>
    </citation>
    <scope>NUCLEOTIDE SEQUENCE [LARGE SCALE GENOMIC DNA]</scope>
    <source>
        <strain evidence="2">f. Nagariensis / Eve</strain>
    </source>
</reference>
<dbReference type="InParanoid" id="D8TUA2"/>
<keyword evidence="2" id="KW-1185">Reference proteome</keyword>
<sequence length="126" mass="13845">MHFTSRSPAPYILPCGILWGDWLHRGRALFGFKGADYTSLFGVFNCAAAATYQLSLAQPVGKYCCRCCRVPKAPRPTVYGRWREGVATAAAFLLTLAFSLSQPLECQPAGSRTLSPPRARRAILHL</sequence>
<dbReference type="GeneID" id="9619069"/>
<dbReference type="EMBL" id="GL378337">
    <property type="protein sequence ID" value="EFJ49002.1"/>
    <property type="molecule type" value="Genomic_DNA"/>
</dbReference>
<dbReference type="Proteomes" id="UP000001058">
    <property type="component" value="Unassembled WGS sequence"/>
</dbReference>